<dbReference type="SUPFAM" id="SSF53474">
    <property type="entry name" value="alpha/beta-Hydrolases"/>
    <property type="match status" value="1"/>
</dbReference>
<dbReference type="Gene3D" id="3.40.50.1820">
    <property type="entry name" value="alpha/beta hydrolase"/>
    <property type="match status" value="1"/>
</dbReference>
<evidence type="ECO:0000313" key="3">
    <source>
        <dbReference type="Proteomes" id="UP001172684"/>
    </source>
</evidence>
<dbReference type="InterPro" id="IPR050471">
    <property type="entry name" value="AB_hydrolase"/>
</dbReference>
<dbReference type="PANTHER" id="PTHR43433">
    <property type="entry name" value="HYDROLASE, ALPHA/BETA FOLD FAMILY PROTEIN"/>
    <property type="match status" value="1"/>
</dbReference>
<keyword evidence="3" id="KW-1185">Reference proteome</keyword>
<dbReference type="Proteomes" id="UP001172684">
    <property type="component" value="Unassembled WGS sequence"/>
</dbReference>
<protein>
    <recommendedName>
        <fullName evidence="1">AB hydrolase-1 domain-containing protein</fullName>
    </recommendedName>
</protein>
<evidence type="ECO:0000313" key="2">
    <source>
        <dbReference type="EMBL" id="KAJ9659350.1"/>
    </source>
</evidence>
<dbReference type="PRINTS" id="PR00111">
    <property type="entry name" value="ABHYDROLASE"/>
</dbReference>
<reference evidence="2" key="1">
    <citation type="submission" date="2022-10" db="EMBL/GenBank/DDBJ databases">
        <title>Culturing micro-colonial fungi from biological soil crusts in the Mojave desert and describing Neophaeococcomyces mojavensis, and introducing the new genera and species Taxawa tesnikishii.</title>
        <authorList>
            <person name="Kurbessoian T."/>
            <person name="Stajich J.E."/>
        </authorList>
    </citation>
    <scope>NUCLEOTIDE SEQUENCE</scope>
    <source>
        <strain evidence="2">TK_1</strain>
    </source>
</reference>
<organism evidence="2 3">
    <name type="scientific">Coniosporium apollinis</name>
    <dbReference type="NCBI Taxonomy" id="61459"/>
    <lineage>
        <taxon>Eukaryota</taxon>
        <taxon>Fungi</taxon>
        <taxon>Dikarya</taxon>
        <taxon>Ascomycota</taxon>
        <taxon>Pezizomycotina</taxon>
        <taxon>Dothideomycetes</taxon>
        <taxon>Dothideomycetes incertae sedis</taxon>
        <taxon>Coniosporium</taxon>
    </lineage>
</organism>
<gene>
    <name evidence="2" type="ORF">H2201_007375</name>
</gene>
<dbReference type="EMBL" id="JAPDRL010000076">
    <property type="protein sequence ID" value="KAJ9659350.1"/>
    <property type="molecule type" value="Genomic_DNA"/>
</dbReference>
<accession>A0ABQ9NJG9</accession>
<dbReference type="InterPro" id="IPR029058">
    <property type="entry name" value="AB_hydrolase_fold"/>
</dbReference>
<dbReference type="InterPro" id="IPR000073">
    <property type="entry name" value="AB_hydrolase_1"/>
</dbReference>
<feature type="domain" description="AB hydrolase-1" evidence="1">
    <location>
        <begin position="2"/>
        <end position="234"/>
    </location>
</feature>
<sequence>MGLGGMKSAWQRQTKDFGHTKGDKYTSLIFDNRGIGESGKPLMRYSTSSMAQDTIELLDHLGWTSQRSIHVIGISMGGMIAQELALRIPDRIASLSLVSTAAYLYNTVGFFENLRNRVDLFIPRALDVQLANIKRNLYSEKWLAAPDESEYTIQPFPTNGDRFGAAELAKRSDKEGFQRKGFMAQAIAAGWHHKSAAQLKELSDKVGRERIMIVHGSEDRMISFPHAKVLLEGLGGEEGGVTAHLVEGQGHVVPIEMRAEFGAWVEELVEKAEGMDKGRRE</sequence>
<dbReference type="PANTHER" id="PTHR43433:SF5">
    <property type="entry name" value="AB HYDROLASE-1 DOMAIN-CONTAINING PROTEIN"/>
    <property type="match status" value="1"/>
</dbReference>
<name>A0ABQ9NJG9_9PEZI</name>
<proteinExistence type="predicted"/>
<dbReference type="Pfam" id="PF00561">
    <property type="entry name" value="Abhydrolase_1"/>
    <property type="match status" value="1"/>
</dbReference>
<comment type="caution">
    <text evidence="2">The sequence shown here is derived from an EMBL/GenBank/DDBJ whole genome shotgun (WGS) entry which is preliminary data.</text>
</comment>
<evidence type="ECO:0000259" key="1">
    <source>
        <dbReference type="Pfam" id="PF00561"/>
    </source>
</evidence>